<name>A0A0F9NUS7_9ZZZZ</name>
<sequence length="62" mass="6658">MPNGDAVTNIGTPKCPVCGMVPDPPAPAIKTLKVHQCTECEHQFTVTKSEMIFTTEPYGTPP</sequence>
<feature type="non-terminal residue" evidence="1">
    <location>
        <position position="62"/>
    </location>
</feature>
<evidence type="ECO:0000313" key="1">
    <source>
        <dbReference type="EMBL" id="KKN23255.1"/>
    </source>
</evidence>
<reference evidence="1" key="1">
    <citation type="journal article" date="2015" name="Nature">
        <title>Complex archaea that bridge the gap between prokaryotes and eukaryotes.</title>
        <authorList>
            <person name="Spang A."/>
            <person name="Saw J.H."/>
            <person name="Jorgensen S.L."/>
            <person name="Zaremba-Niedzwiedzka K."/>
            <person name="Martijn J."/>
            <person name="Lind A.E."/>
            <person name="van Eijk R."/>
            <person name="Schleper C."/>
            <person name="Guy L."/>
            <person name="Ettema T.J."/>
        </authorList>
    </citation>
    <scope>NUCLEOTIDE SEQUENCE</scope>
</reference>
<organism evidence="1">
    <name type="scientific">marine sediment metagenome</name>
    <dbReference type="NCBI Taxonomy" id="412755"/>
    <lineage>
        <taxon>unclassified sequences</taxon>
        <taxon>metagenomes</taxon>
        <taxon>ecological metagenomes</taxon>
    </lineage>
</organism>
<proteinExistence type="predicted"/>
<gene>
    <name evidence="1" type="ORF">LCGC14_0907000</name>
</gene>
<accession>A0A0F9NUS7</accession>
<dbReference type="EMBL" id="LAZR01002991">
    <property type="protein sequence ID" value="KKN23255.1"/>
    <property type="molecule type" value="Genomic_DNA"/>
</dbReference>
<dbReference type="AlphaFoldDB" id="A0A0F9NUS7"/>
<comment type="caution">
    <text evidence="1">The sequence shown here is derived from an EMBL/GenBank/DDBJ whole genome shotgun (WGS) entry which is preliminary data.</text>
</comment>
<protein>
    <submittedName>
        <fullName evidence="1">Uncharacterized protein</fullName>
    </submittedName>
</protein>